<feature type="transmembrane region" description="Helical" evidence="1">
    <location>
        <begin position="84"/>
        <end position="108"/>
    </location>
</feature>
<keyword evidence="3" id="KW-1185">Reference proteome</keyword>
<name>A0AAE1QX77_9SOLA</name>
<dbReference type="AlphaFoldDB" id="A0AAE1QX77"/>
<keyword evidence="1" id="KW-0812">Transmembrane</keyword>
<evidence type="ECO:0000256" key="1">
    <source>
        <dbReference type="SAM" id="Phobius"/>
    </source>
</evidence>
<proteinExistence type="predicted"/>
<reference evidence="2" key="1">
    <citation type="submission" date="2023-12" db="EMBL/GenBank/DDBJ databases">
        <title>Genome assembly of Anisodus tanguticus.</title>
        <authorList>
            <person name="Wang Y.-J."/>
        </authorList>
    </citation>
    <scope>NUCLEOTIDE SEQUENCE</scope>
    <source>
        <strain evidence="2">KB-2021</strain>
        <tissue evidence="2">Leaf</tissue>
    </source>
</reference>
<protein>
    <submittedName>
        <fullName evidence="2">Uncharacterized protein</fullName>
    </submittedName>
</protein>
<keyword evidence="1" id="KW-1133">Transmembrane helix</keyword>
<keyword evidence="1" id="KW-0472">Membrane</keyword>
<dbReference type="Proteomes" id="UP001291623">
    <property type="component" value="Unassembled WGS sequence"/>
</dbReference>
<dbReference type="EMBL" id="JAVYJV010000023">
    <property type="protein sequence ID" value="KAK4339752.1"/>
    <property type="molecule type" value="Genomic_DNA"/>
</dbReference>
<gene>
    <name evidence="2" type="ORF">RND71_041214</name>
</gene>
<evidence type="ECO:0000313" key="2">
    <source>
        <dbReference type="EMBL" id="KAK4339752.1"/>
    </source>
</evidence>
<dbReference type="PANTHER" id="PTHR33726">
    <property type="entry name" value="TRANSMEMBRANE PROTEIN"/>
    <property type="match status" value="1"/>
</dbReference>
<organism evidence="2 3">
    <name type="scientific">Anisodus tanguticus</name>
    <dbReference type="NCBI Taxonomy" id="243964"/>
    <lineage>
        <taxon>Eukaryota</taxon>
        <taxon>Viridiplantae</taxon>
        <taxon>Streptophyta</taxon>
        <taxon>Embryophyta</taxon>
        <taxon>Tracheophyta</taxon>
        <taxon>Spermatophyta</taxon>
        <taxon>Magnoliopsida</taxon>
        <taxon>eudicotyledons</taxon>
        <taxon>Gunneridae</taxon>
        <taxon>Pentapetalae</taxon>
        <taxon>asterids</taxon>
        <taxon>lamiids</taxon>
        <taxon>Solanales</taxon>
        <taxon>Solanaceae</taxon>
        <taxon>Solanoideae</taxon>
        <taxon>Hyoscyameae</taxon>
        <taxon>Anisodus</taxon>
    </lineage>
</organism>
<comment type="caution">
    <text evidence="2">The sequence shown here is derived from an EMBL/GenBank/DDBJ whole genome shotgun (WGS) entry which is preliminary data.</text>
</comment>
<sequence length="112" mass="12954">MAESGWQQRSSTSAFRWIRASFSLPTSFMRWPRLFTSYWSPRSHNDVVSASSFPWNSISFAFSPRQWSWSWPDLDLPFSIVDSIVWSIISAVESVALVSFLCFFFVFCGCTI</sequence>
<evidence type="ECO:0000313" key="3">
    <source>
        <dbReference type="Proteomes" id="UP001291623"/>
    </source>
</evidence>
<dbReference type="PANTHER" id="PTHR33726:SF19">
    <property type="entry name" value="OS03G0313800 PROTEIN"/>
    <property type="match status" value="1"/>
</dbReference>
<accession>A0AAE1QX77</accession>